<dbReference type="AlphaFoldDB" id="A0A2R8C9Q5"/>
<organism evidence="1 2">
    <name type="scientific">Falsiruegeria mediterranea M17</name>
    <dbReference type="NCBI Taxonomy" id="1200281"/>
    <lineage>
        <taxon>Bacteria</taxon>
        <taxon>Pseudomonadati</taxon>
        <taxon>Pseudomonadota</taxon>
        <taxon>Alphaproteobacteria</taxon>
        <taxon>Rhodobacterales</taxon>
        <taxon>Roseobacteraceae</taxon>
        <taxon>Falsiruegeria</taxon>
    </lineage>
</organism>
<dbReference type="InterPro" id="IPR027417">
    <property type="entry name" value="P-loop_NTPase"/>
</dbReference>
<dbReference type="Gene3D" id="3.40.50.300">
    <property type="entry name" value="P-loop containing nucleotide triphosphate hydrolases"/>
    <property type="match status" value="1"/>
</dbReference>
<accession>A0A2R8C9Q5</accession>
<dbReference type="SUPFAM" id="SSF52540">
    <property type="entry name" value="P-loop containing nucleoside triphosphate hydrolases"/>
    <property type="match status" value="1"/>
</dbReference>
<evidence type="ECO:0000313" key="2">
    <source>
        <dbReference type="Proteomes" id="UP000244898"/>
    </source>
</evidence>
<name>A0A2R8C9Q5_9RHOB</name>
<evidence type="ECO:0008006" key="3">
    <source>
        <dbReference type="Google" id="ProtNLM"/>
    </source>
</evidence>
<gene>
    <name evidence="1" type="ORF">TRM7615_02671</name>
</gene>
<proteinExistence type="predicted"/>
<reference evidence="2" key="1">
    <citation type="submission" date="2018-03" db="EMBL/GenBank/DDBJ databases">
        <authorList>
            <person name="Rodrigo-Torres L."/>
            <person name="Arahal R. D."/>
            <person name="Lucena T."/>
        </authorList>
    </citation>
    <scope>NUCLEOTIDE SEQUENCE [LARGE SCALE GENOMIC DNA]</scope>
    <source>
        <strain evidence="2">CECT 7615</strain>
    </source>
</reference>
<evidence type="ECO:0000313" key="1">
    <source>
        <dbReference type="EMBL" id="SPJ29159.1"/>
    </source>
</evidence>
<dbReference type="Pfam" id="PF13469">
    <property type="entry name" value="Sulfotransfer_3"/>
    <property type="match status" value="1"/>
</dbReference>
<sequence length="298" mass="34171">MQGMDGKQFDRQMFPVLQEKTFLLCVGAAKCATSWLHDYLGSKPEVTVSPLKEVHFFDARYPVNALGDADDFAMTRLDFHLQQAGRAATNLKDRPTFQASVDRAQMIYDDSAYFAHFARLCTGETTCCCDLTPAYSVIGADGFHFVRDFFASQDSNLKPLFLMRDPVDRFWSQLRHMQQMNPDRDVIGNWRNAITAPALLARADYRGVVTTLDRIFPSEKLLYLFYETMFETDHALRDLCSFAELPFSPGVPMRVRNETTFKAAIPERVQAALLHTLRPQYEFCRERFGARIPETWLS</sequence>
<protein>
    <recommendedName>
        <fullName evidence="3">Sulfotransferase domain-containing protein</fullName>
    </recommendedName>
</protein>
<keyword evidence="2" id="KW-1185">Reference proteome</keyword>
<dbReference type="EMBL" id="ONZG01000006">
    <property type="protein sequence ID" value="SPJ29159.1"/>
    <property type="molecule type" value="Genomic_DNA"/>
</dbReference>
<dbReference type="Proteomes" id="UP000244898">
    <property type="component" value="Unassembled WGS sequence"/>
</dbReference>
<dbReference type="RefSeq" id="WP_235824092.1">
    <property type="nucleotide sequence ID" value="NZ_ONZG01000006.1"/>
</dbReference>